<dbReference type="EMBL" id="JBHSBY010000118">
    <property type="protein sequence ID" value="MFC4197472.1"/>
    <property type="molecule type" value="Genomic_DNA"/>
</dbReference>
<evidence type="ECO:0000313" key="2">
    <source>
        <dbReference type="EMBL" id="MFC4197472.1"/>
    </source>
</evidence>
<dbReference type="RefSeq" id="WP_378960990.1">
    <property type="nucleotide sequence ID" value="NZ_JBHRXC010000016.1"/>
</dbReference>
<sequence length="122" mass="13755">MENINPLSHLKASQRLGGLKRTLTYFLLFCFVGLQSCKKSGDETKVLDLDSKNLTSCPADGCSFLYNDRSDFDLVKRRSQLASSGYFIWNLITGVVFLYVHYSANYKGVALHLPIRILLTGR</sequence>
<protein>
    <recommendedName>
        <fullName evidence="4">Lipoprotein</fullName>
    </recommendedName>
</protein>
<evidence type="ECO:0000256" key="1">
    <source>
        <dbReference type="SAM" id="Phobius"/>
    </source>
</evidence>
<evidence type="ECO:0008006" key="4">
    <source>
        <dbReference type="Google" id="ProtNLM"/>
    </source>
</evidence>
<name>A0ABV8NPF8_9SPHI</name>
<reference evidence="3" key="1">
    <citation type="journal article" date="2019" name="Int. J. Syst. Evol. Microbiol.">
        <title>The Global Catalogue of Microorganisms (GCM) 10K type strain sequencing project: providing services to taxonomists for standard genome sequencing and annotation.</title>
        <authorList>
            <consortium name="The Broad Institute Genomics Platform"/>
            <consortium name="The Broad Institute Genome Sequencing Center for Infectious Disease"/>
            <person name="Wu L."/>
            <person name="Ma J."/>
        </authorList>
    </citation>
    <scope>NUCLEOTIDE SEQUENCE [LARGE SCALE GENOMIC DNA]</scope>
    <source>
        <strain evidence="3">CCM 8689</strain>
    </source>
</reference>
<gene>
    <name evidence="2" type="ORF">ACFOUY_12270</name>
</gene>
<keyword evidence="3" id="KW-1185">Reference proteome</keyword>
<evidence type="ECO:0000313" key="3">
    <source>
        <dbReference type="Proteomes" id="UP001595792"/>
    </source>
</evidence>
<comment type="caution">
    <text evidence="2">The sequence shown here is derived from an EMBL/GenBank/DDBJ whole genome shotgun (WGS) entry which is preliminary data.</text>
</comment>
<keyword evidence="1" id="KW-0472">Membrane</keyword>
<proteinExistence type="predicted"/>
<accession>A0ABV8NPF8</accession>
<organism evidence="2 3">
    <name type="scientific">Pedobacter jamesrossensis</name>
    <dbReference type="NCBI Taxonomy" id="1908238"/>
    <lineage>
        <taxon>Bacteria</taxon>
        <taxon>Pseudomonadati</taxon>
        <taxon>Bacteroidota</taxon>
        <taxon>Sphingobacteriia</taxon>
        <taxon>Sphingobacteriales</taxon>
        <taxon>Sphingobacteriaceae</taxon>
        <taxon>Pedobacter</taxon>
    </lineage>
</organism>
<feature type="transmembrane region" description="Helical" evidence="1">
    <location>
        <begin position="86"/>
        <end position="104"/>
    </location>
</feature>
<dbReference type="Proteomes" id="UP001595792">
    <property type="component" value="Unassembled WGS sequence"/>
</dbReference>
<keyword evidence="1" id="KW-1133">Transmembrane helix</keyword>
<keyword evidence="1" id="KW-0812">Transmembrane</keyword>